<dbReference type="PROSITE" id="PS50818">
    <property type="entry name" value="INTEIN_C_TER"/>
    <property type="match status" value="1"/>
</dbReference>
<dbReference type="PANTHER" id="PTHR32305:SF17">
    <property type="entry name" value="TRNA NUCLEASE WAPA"/>
    <property type="match status" value="1"/>
</dbReference>
<dbReference type="InterPro" id="IPR030934">
    <property type="entry name" value="Intein_C"/>
</dbReference>
<comment type="caution">
    <text evidence="5">The sequence shown here is derived from an EMBL/GenBank/DDBJ whole genome shotgun (WGS) entry which is preliminary data.</text>
</comment>
<evidence type="ECO:0000313" key="5">
    <source>
        <dbReference type="EMBL" id="MDX8143610.1"/>
    </source>
</evidence>
<keyword evidence="6" id="KW-1185">Reference proteome</keyword>
<dbReference type="Pfam" id="PF07591">
    <property type="entry name" value="PT-HINT"/>
    <property type="match status" value="1"/>
</dbReference>
<feature type="compositionally biased region" description="Basic and acidic residues" evidence="2">
    <location>
        <begin position="36"/>
        <end position="45"/>
    </location>
</feature>
<dbReference type="InterPro" id="IPR036844">
    <property type="entry name" value="Hint_dom_sf"/>
</dbReference>
<dbReference type="InterPro" id="IPR040559">
    <property type="entry name" value="CdiA_C"/>
</dbReference>
<evidence type="ECO:0000259" key="4">
    <source>
        <dbReference type="SMART" id="SM00306"/>
    </source>
</evidence>
<evidence type="ECO:0000256" key="2">
    <source>
        <dbReference type="SAM" id="MobiDB-lite"/>
    </source>
</evidence>
<dbReference type="Gene3D" id="3.40.1350.120">
    <property type="match status" value="1"/>
</dbReference>
<dbReference type="CDD" id="cd20727">
    <property type="entry name" value="CDI_toxin_Bp_tRNase-like"/>
    <property type="match status" value="1"/>
</dbReference>
<dbReference type="EMBL" id="JAXAVU010000008">
    <property type="protein sequence ID" value="MDX8143610.1"/>
    <property type="molecule type" value="Genomic_DNA"/>
</dbReference>
<dbReference type="SMART" id="SM00306">
    <property type="entry name" value="HintN"/>
    <property type="match status" value="1"/>
</dbReference>
<feature type="chain" id="PRO_5046668435" evidence="3">
    <location>
        <begin position="32"/>
        <end position="2250"/>
    </location>
</feature>
<evidence type="ECO:0000256" key="1">
    <source>
        <dbReference type="ARBA" id="ARBA00022737"/>
    </source>
</evidence>
<dbReference type="Proteomes" id="UP001285352">
    <property type="component" value="Unassembled WGS sequence"/>
</dbReference>
<dbReference type="Gene3D" id="2.180.10.10">
    <property type="entry name" value="RHS repeat-associated core"/>
    <property type="match status" value="2"/>
</dbReference>
<dbReference type="InterPro" id="IPR006530">
    <property type="entry name" value="YD"/>
</dbReference>
<dbReference type="Gene3D" id="2.170.16.10">
    <property type="entry name" value="Hedgehog/Intein (Hint) domain"/>
    <property type="match status" value="1"/>
</dbReference>
<proteinExistence type="predicted"/>
<dbReference type="CDD" id="cd00081">
    <property type="entry name" value="Hint"/>
    <property type="match status" value="1"/>
</dbReference>
<accession>A0ABU4UWG4</accession>
<dbReference type="InterPro" id="IPR050708">
    <property type="entry name" value="T6SS_VgrG/RHS"/>
</dbReference>
<keyword evidence="3" id="KW-0732">Signal</keyword>
<reference evidence="5 6" key="1">
    <citation type="submission" date="2023-11" db="EMBL/GenBank/DDBJ databases">
        <title>Lentzea sokolovensis, sp. nov., Lentzea kristufkii, sp. nov., and Lentzea miocenensis, sp. nov., rare actinobacteria from Sokolov Coal Basin, Miocene lacustrine sediment, Czech Republic.</title>
        <authorList>
            <person name="Lara A."/>
            <person name="Kotroba L."/>
            <person name="Nouioui I."/>
            <person name="Neumann-Schaal M."/>
            <person name="Mast Y."/>
            <person name="Chronakova A."/>
        </authorList>
    </citation>
    <scope>NUCLEOTIDE SEQUENCE [LARGE SCALE GENOMIC DNA]</scope>
    <source>
        <strain evidence="5 6">BCCO 10_0061</strain>
    </source>
</reference>
<dbReference type="InterPro" id="IPR003587">
    <property type="entry name" value="Hint_dom_N"/>
</dbReference>
<evidence type="ECO:0000313" key="6">
    <source>
        <dbReference type="Proteomes" id="UP001285352"/>
    </source>
</evidence>
<sequence length="2250" mass="245363">MRNHKRWSRVLAVALGWVMIAGVVSPMPAIAQPTGRDAKKPDTQTEKNVPGEPAKLRPVTQITANNQPTPKVTWPAATKSEVAAEGGFRKAGASPVEVSKPDAAPVQVETFNQDTSAKAGVAGVVLKVSDKAGKSPGKTSVQVDYSGFEHAYGGDYGSRLRLVQLPECALSTPDKAECKKRTPVASRNDIKNKKLTATDLAPSAGAMVLAAEPAAGGAGGSFQATSLSPAGSWSAGGSSGDFTFNYPIKLPGSVGGAAPSVGLGYSSGGVDGRTSATNNQASPSGDGWDLSGGGFIERRYKSCGEDLNAAIGQQKTADLCWVTDNATVQLAGISSELVRIGNTETWRAKNDDGSKIERLYRTPVAGGDNNGEYWKVTTPNGTQYFLGSREAESTWTVPVFGNHAGDQCWQAGKQFKDLSCRQAWRWNVDYMVDPKGNVTRFYYQVEKNRYGRNLDAGDGQEYDRAGHLQRIDYGLHNSDENAPAPGQVQFHYSERCIPSSGFDCAPAKLTKENAKQWPDVPFDQICAPGARCENQYSPTFFTRLRLSKITTQVRKEGVAAEWRPVDQWELEQSFPPSQDGLDPAMWLDGIKHTGLAVEGQPKSLPSTKFERITMANRVDGISDVYPPLLRGRIKRVQHEAGGITEVEYTGADCVPGQRMPTLANAHENTMRCFPSYWTPEGALEPQLHWFHKYVVRAVIVDDRVRQLSEQTKTYYEYESIGNASLWHYDENDFGDPKYRTWSQWRGYNKVRTIVGDTNEPDRLVSEKIFLRGMDGDTMPGGGKRDAWVEYDGDRIEDVERVKGVEWKSLSYNGDKVHTKTTSEPWISPPTAENGEDKASLLNTKSVTTKTSVGTDQWRTKRASTTFDDAHGQATKVEDEGDVNVTGDEKCTLTTYAPNEAAWMWTYASRILTYAAKCDVPMTDDNTVSDTISAFDGQLSGAAPTKGLVTTASRWNGERTTPRQYQAVTTTEYDVYGRVKKTTDPALGETTTTMEPAFGFPTRKVTTTNAKGHASVVEYDPALGVPVATVGPNGERVDAKYDSLGRLTATWLPHRERDLSASTQNEYIYDEATATVVEVSKSLRESDQQYNVSYKIYDGLMRMRQTQVPDGEQKAGELGRIISDTFFDSRGLVTKTSAAYFNQQAPDGKLFVVADVQVPNQEITKFDKLGRPVSVAYHKFGTKQWDTTTVYAGDRVHVTPPPGQIPTTVVSDAHGRELERIQHNGVGADVTKTKYNFKGQLVEVTDPAGNKWSYEYDLLGRQKKQTDPDRGSSTVEYNALDQAVKTTDSEGRSVSVEYDQLGRKTKMLSGTTTLAEWAYDARKKGLLDSSTRYSGGQAYIERVTRYDQFSRVRDTEVVIPATEGALGRTYKFTRDYTPVAGAPQSVLSPAAGGLPQERVSTFYNDQGAPVKTGGLSTYVNDQVYSKFGETLRLSLGEADSVNQLWMTNYYEEGNRRLEQAIVDRSKDTDWRISNQKYSYDLGGNITRISDEPSDTTARDTQCFRYDNLRRLTKAFTPLSGDCTSTAVGGGAPYNHEYEYDAIGNRTKERTISGSNVVERKYNYDPANQPHVVRSIDETGPSGTARDEFGYDKTGNTSTRKIAGNTQSITYDVEGHTSKVVEASGKESTYLYSASGSRLIKREPGRTTLYLPEGMELVLDTTTTTVSGKRYYAHGGNIVAMRTSSGEVSFQVGNHQGTPTISVKANGLSYQRQYFDPFGKARGPNGGAWPDDKGFVGGTRDSSGLTHLGAREYDPATGRFLADDPIMNVANPQQVNGYSYSNNNPVTFSDPSGMYLEGGHDGSGHSWGIDMRGGGTIIGNPPAEEEAGLAQAFPQAYKKRAKAQAAHNAAQQARYAAAGGKDKYEEYLREANNTQTWWDVVVAELPDLLMDLTGINDVKDCFTNFDILACVSLVPAAKAFKILQAGARIVSAIVKANRIMDKIADFGKRLRRVEEKAEEAVEDAVAALDVVSCKTGNSFKPRTRVLMADGSSKAIEEIEVGDQVLATDAEAGLSQAQDVVRTIVGDGFKNLVELTIAGQDEKIVATDGHPFWLPEIKEWVTAEKLVAGTWLQTSAGTWVQVVQVRQWTAKQRVHNLTVSGAHTYHVLAGSTAVLSHNCGDAGELIAGPELGSLRVPATRASESEVAAAEHMAAGGRNVVLRDPVGTRKGKLTSDLVVDGVNWDVYTPTSDSVKHILTGVAKKHSQVHGGGVIVNLAGTGLSAGDFGNALGRVNGMIRSWKKQEISGVEFMGG</sequence>
<organism evidence="5 6">
    <name type="scientific">Lentzea sokolovensis</name>
    <dbReference type="NCBI Taxonomy" id="3095429"/>
    <lineage>
        <taxon>Bacteria</taxon>
        <taxon>Bacillati</taxon>
        <taxon>Actinomycetota</taxon>
        <taxon>Actinomycetes</taxon>
        <taxon>Pseudonocardiales</taxon>
        <taxon>Pseudonocardiaceae</taxon>
        <taxon>Lentzea</taxon>
    </lineage>
</organism>
<dbReference type="Pfam" id="PF18451">
    <property type="entry name" value="CdiA_C"/>
    <property type="match status" value="1"/>
</dbReference>
<protein>
    <submittedName>
        <fullName evidence="5">RHS repeat-associated core domain-containing protein</fullName>
    </submittedName>
</protein>
<name>A0ABU4UWG4_9PSEU</name>
<feature type="region of interest" description="Disordered" evidence="2">
    <location>
        <begin position="31"/>
        <end position="53"/>
    </location>
</feature>
<dbReference type="InterPro" id="IPR022385">
    <property type="entry name" value="Rhs_assc_core"/>
</dbReference>
<evidence type="ECO:0000256" key="3">
    <source>
        <dbReference type="SAM" id="SignalP"/>
    </source>
</evidence>
<dbReference type="InterPro" id="IPR056823">
    <property type="entry name" value="TEN-like_YD-shell"/>
</dbReference>
<gene>
    <name evidence="5" type="ORF">SK854_15900</name>
</gene>
<dbReference type="Pfam" id="PF25023">
    <property type="entry name" value="TEN_YD-shell"/>
    <property type="match status" value="2"/>
</dbReference>
<dbReference type="NCBIfam" id="TIGR01643">
    <property type="entry name" value="YD_repeat_2x"/>
    <property type="match status" value="1"/>
</dbReference>
<feature type="domain" description="Hint" evidence="4">
    <location>
        <begin position="1974"/>
        <end position="2073"/>
    </location>
</feature>
<dbReference type="RefSeq" id="WP_319975868.1">
    <property type="nucleotide sequence ID" value="NZ_JAXAVU010000008.1"/>
</dbReference>
<dbReference type="PANTHER" id="PTHR32305">
    <property type="match status" value="1"/>
</dbReference>
<keyword evidence="1" id="KW-0677">Repeat</keyword>
<dbReference type="NCBIfam" id="TIGR03696">
    <property type="entry name" value="Rhs_assc_core"/>
    <property type="match status" value="1"/>
</dbReference>
<feature type="signal peptide" evidence="3">
    <location>
        <begin position="1"/>
        <end position="31"/>
    </location>
</feature>
<dbReference type="SUPFAM" id="SSF51294">
    <property type="entry name" value="Hedgehog/intein (Hint) domain"/>
    <property type="match status" value="1"/>
</dbReference>